<dbReference type="InterPro" id="IPR056501">
    <property type="entry name" value="NAD-bd_HRPKS_sdrA"/>
</dbReference>
<dbReference type="PANTHER" id="PTHR43775">
    <property type="entry name" value="FATTY ACID SYNTHASE"/>
    <property type="match status" value="1"/>
</dbReference>
<dbReference type="InterPro" id="IPR016039">
    <property type="entry name" value="Thiolase-like"/>
</dbReference>
<dbReference type="Gene3D" id="1.10.1200.10">
    <property type="entry name" value="ACP-like"/>
    <property type="match status" value="1"/>
</dbReference>
<keyword evidence="4" id="KW-0511">Multifunctional enzyme</keyword>
<evidence type="ECO:0000256" key="2">
    <source>
        <dbReference type="ARBA" id="ARBA00022553"/>
    </source>
</evidence>
<feature type="region of interest" description="C-terminal hotdog fold" evidence="5">
    <location>
        <begin position="996"/>
        <end position="1154"/>
    </location>
</feature>
<feature type="region of interest" description="N-terminal hotdog fold" evidence="5">
    <location>
        <begin position="850"/>
        <end position="985"/>
    </location>
</feature>
<dbReference type="Pfam" id="PF00698">
    <property type="entry name" value="Acyl_transf_1"/>
    <property type="match status" value="1"/>
</dbReference>
<dbReference type="Gene3D" id="3.90.180.10">
    <property type="entry name" value="Medium-chain alcohol dehydrogenases, catalytic domain"/>
    <property type="match status" value="2"/>
</dbReference>
<dbReference type="InterPro" id="IPR014043">
    <property type="entry name" value="Acyl_transferase_dom"/>
</dbReference>
<dbReference type="InterPro" id="IPR013968">
    <property type="entry name" value="PKS_KR"/>
</dbReference>
<reference evidence="9" key="1">
    <citation type="submission" date="2019-08" db="EMBL/GenBank/DDBJ databases">
        <title>Exogenous carbon and light sources induced a secondary metabolite, cristazarin, in a lichen-forming fungus Cladonia metacorallifera.</title>
        <authorList>
            <person name="Kim J.A."/>
            <person name="Kim S."/>
            <person name="Park S.-Y."/>
            <person name="Hur J.-S."/>
        </authorList>
    </citation>
    <scope>NUCLEOTIDE SEQUENCE</scope>
</reference>
<dbReference type="SMART" id="SM00823">
    <property type="entry name" value="PKS_PP"/>
    <property type="match status" value="1"/>
</dbReference>
<dbReference type="PROSITE" id="PS00012">
    <property type="entry name" value="PHOSPHOPANTETHEINE"/>
    <property type="match status" value="1"/>
</dbReference>
<evidence type="ECO:0000259" key="8">
    <source>
        <dbReference type="PROSITE" id="PS52019"/>
    </source>
</evidence>
<dbReference type="Pfam" id="PF16197">
    <property type="entry name" value="KAsynt_C_assoc"/>
    <property type="match status" value="1"/>
</dbReference>
<evidence type="ECO:0000256" key="4">
    <source>
        <dbReference type="ARBA" id="ARBA00023268"/>
    </source>
</evidence>
<dbReference type="GO" id="GO:0006633">
    <property type="term" value="P:fatty acid biosynthetic process"/>
    <property type="evidence" value="ECO:0007669"/>
    <property type="project" value="TreeGrafter"/>
</dbReference>
<name>A0A6H0YVI7_CLAME</name>
<dbReference type="SUPFAM" id="SSF52151">
    <property type="entry name" value="FabD/lysophospholipase-like"/>
    <property type="match status" value="1"/>
</dbReference>
<dbReference type="GO" id="GO:0030639">
    <property type="term" value="P:polyketide biosynthetic process"/>
    <property type="evidence" value="ECO:0007669"/>
    <property type="project" value="UniProtKB-ARBA"/>
</dbReference>
<dbReference type="Pfam" id="PF02801">
    <property type="entry name" value="Ketoacyl-synt_C"/>
    <property type="match status" value="1"/>
</dbReference>
<dbReference type="Gene3D" id="3.10.129.110">
    <property type="entry name" value="Polyketide synthase dehydratase"/>
    <property type="match status" value="1"/>
</dbReference>
<dbReference type="InterPro" id="IPR006162">
    <property type="entry name" value="Ppantetheine_attach_site"/>
</dbReference>
<dbReference type="InterPro" id="IPR049552">
    <property type="entry name" value="PKS_DH_N"/>
</dbReference>
<dbReference type="SUPFAM" id="SSF55048">
    <property type="entry name" value="Probable ACP-binding domain of malonyl-CoA ACP transacylase"/>
    <property type="match status" value="1"/>
</dbReference>
<dbReference type="InterPro" id="IPR014031">
    <property type="entry name" value="Ketoacyl_synth_C"/>
</dbReference>
<dbReference type="GO" id="GO:0004312">
    <property type="term" value="F:fatty acid synthase activity"/>
    <property type="evidence" value="ECO:0007669"/>
    <property type="project" value="TreeGrafter"/>
</dbReference>
<evidence type="ECO:0000256" key="1">
    <source>
        <dbReference type="ARBA" id="ARBA00022450"/>
    </source>
</evidence>
<dbReference type="Pfam" id="PF14765">
    <property type="entry name" value="PS-DH"/>
    <property type="match status" value="1"/>
</dbReference>
<dbReference type="Pfam" id="PF08659">
    <property type="entry name" value="KR"/>
    <property type="match status" value="1"/>
</dbReference>
<sequence length="2235" mass="245658">MDPQQRQLLEVMYEGLENAGISLEELKGKSVGCFVSSYSSDYGDSQSRDPEDKPLASTVGVGRAMLSNRISHFLDIHGPSMTIDTACSGGLVAVDVACHYLKTGEIEAAIVSGCNLYLSPEHTMDQSMSGAVSITGRCHTFDAKADGYVKAEAVNSIIIKRLEDAVRNRDPIRAVIRGSATNSNGRTAGIVSPSSNLQSLAICRAYASAGISEFNSTSYLECHGTGTPVGDPIEVAGVSSVFRATRSPDKPLIIGSIKSNIGHSEPAAGLSGLLKTVLALENGVIPGNPTFEVANPESKFKWQKLGCIFSPRMLVDFLAQRVHASKEALPWPGAAFRRACVNSFGYGGSNAVVILDEVKKHIKEATSHHISSYFSESDDIFVEEVSDRPHMLVFSANDEDSLKAYCSAMNRHLIDPRVNIKLPDLAFTLSERRTRHFYRAYTVARITRIDESSLVYGKLSPNPPRVSFVFTGQGSQWPQMGKDLIDTFPDLKEFVKDLNSELQSLPDSPKWSLLEELIEPREPEQFRLPEFSQPLITAIQLLILQIFTKWGIRPQTVLGHSSGEIAAATSAGFLTPKEAIKVAYYRGKAATLPRHEPVDATGMLAVGLGLEQLESHTFSFDVQVACINSASNVTLSGRIVDLEQIRTHLQAEGHFARLLQVDLAYHSHFITDIATHYKDLLLRNCELRSPRSGEATMFSTVTARRLDGQVCDANYWEQNMVSPVLFKQAVEEMVLGQKGPDFLVEIGPSGALAGPISQIKKGLKGERSSFQYYPALKRGINAANALFDVAGRIFISGGHVSTSDVNRDQSKSEHPSTIVDLPNYAWNHSIKYWHESDSSKDWRFRRFVHHDLLGSKILGTSWHAPSWRKLLRVQDLPWLKDHKLGRDIVFPAAGYLAMAVEALYQTGVSVGKVDENSAVNDLCYRLRNVVFAKAMVLEDKADGSKVMLTLTRLQNAWHEFRISSSTEGQSGELRKGNVWNTNPMLDEPTTVLNPLRHSTPARLWYKAMQDVGYSFGPHFQKQLEVESTAGCRHNKTLLSFSEPPSAFSQSSYSMHPACIDGCLQAGGPSLWKGYRSSMNIMLIPASIDEMTINSHSGCSETGIAIASAAYSGLGPTEVAKNYKSYTSVYDSKTKSLLLQISGLAYHELEIHQQSKANHTYTCISWKPDISFITQSQLPIIIADEHHVQSTKSEKHPGVEVNRILDLVAHKKPNLKVLEVSMLENNSLWLEGGLSSSSCRAFHLSSHVPATLLGLREKYGAYENIEFRNLDLTKPSPDFAADEMDFNLVIVQFNEEESRNPVSVLEANDFHHIIEIPSSHQALDKVSSAFYAMVAWSDVDALRDSDRCVDLVSISSGAKSTHNIKETLTEYGWHISEHRSPFKSVTSDGIILVLDELSSAVLTDIDGDQWQALQHLISLGKKILWVSTGSQFQVTQPHKALINGLARAIRAEDPSLVLATLDVESASHSRTPAAIHNILCSLRTPVLETSIESEFVERNGIIYTSRIIPDKAINKAERNITHGADPQLMSLFEHKSCVRLVCQRPGNLDSLCFREISAAELPLEDDFVEVDIHAAGLNFKVSTCPITLTVGMRCDKKLIYGQDVATAMGIVPEDNRRLGLEGAGVIRRIGRRVTSFVVGQRVLAHGRGCFANMVQTPVQGTHLLPDSMSFERVLIHSAAGGVGIAAIQLCQYIGAEIYATVGTEEKRNFLVETFNIPAERIFSSRSMSFASKLMAATNGKGVNVILNSLTGDLLDESWRCIADGGTLVEIGKTDIVERHSLSMEPFSRNASYRAVDMSHESISRATTAREGHIKPTSPVTKFNFSEIPAAFRYMRQGNHIGKIIFSKRAHETVKVPIRPAIPVLGLRDDVAYVIVGGLRGLCGSLAVYMARLGARYLVVMSRSGLSLTDEKSQGILMDLEALNTQVELVQGDVSVVDDVRRMFQKSTKPIGGIIQGAMVLRDKIFTSMTVEDFHDATRAKVKGTWNLHNIALEQKAPLEFFTMLSSVSGVVGQKAQANYAAANTFLDSFAAYRLGLGLPASSVDLGVIEDTGYISEREELASRLDTTIWTGINERLLHKILRFSILQQTSPLNPASTAQMITGIPVPQNEDSFLLRDARFESLSVGSSKLHRLDGHNSFKDAHAFLALLKAKADWATLLAGAIEIVNRKFVQSLNLSEPLEPAKPLSSYGLDSLAAVEIRNWIRMDLGAEITTLEINNASSLSALCEKIVKKLILA</sequence>
<dbReference type="SUPFAM" id="SSF53901">
    <property type="entry name" value="Thiolase-like"/>
    <property type="match status" value="1"/>
</dbReference>
<dbReference type="InterPro" id="IPR020843">
    <property type="entry name" value="ER"/>
</dbReference>
<dbReference type="PROSITE" id="PS52004">
    <property type="entry name" value="KS3_2"/>
    <property type="match status" value="1"/>
</dbReference>
<dbReference type="Gene3D" id="3.40.366.10">
    <property type="entry name" value="Malonyl-Coenzyme A Acyl Carrier Protein, domain 2"/>
    <property type="match status" value="1"/>
</dbReference>
<accession>A0A6H0YVI7</accession>
<feature type="active site" description="Proton donor; for dehydratase activity" evidence="5">
    <location>
        <position position="1060"/>
    </location>
</feature>
<dbReference type="InterPro" id="IPR049900">
    <property type="entry name" value="PKS_mFAS_DH"/>
</dbReference>
<dbReference type="GO" id="GO:0016491">
    <property type="term" value="F:oxidoreductase activity"/>
    <property type="evidence" value="ECO:0007669"/>
    <property type="project" value="InterPro"/>
</dbReference>
<keyword evidence="3" id="KW-0808">Transferase</keyword>
<dbReference type="PANTHER" id="PTHR43775:SF18">
    <property type="entry name" value="ENZYME, PUTATIVE (JCVI)-RELATED"/>
    <property type="match status" value="1"/>
</dbReference>
<dbReference type="PROSITE" id="PS52019">
    <property type="entry name" value="PKS_MFAS_DH"/>
    <property type="match status" value="1"/>
</dbReference>
<dbReference type="InterPro" id="IPR016036">
    <property type="entry name" value="Malonyl_transacylase_ACP-bd"/>
</dbReference>
<dbReference type="SMART" id="SM00826">
    <property type="entry name" value="PKS_DH"/>
    <property type="match status" value="1"/>
</dbReference>
<evidence type="ECO:0000259" key="6">
    <source>
        <dbReference type="PROSITE" id="PS50075"/>
    </source>
</evidence>
<dbReference type="GO" id="GO:0031177">
    <property type="term" value="F:phosphopantetheine binding"/>
    <property type="evidence" value="ECO:0007669"/>
    <property type="project" value="InterPro"/>
</dbReference>
<dbReference type="InterPro" id="IPR016035">
    <property type="entry name" value="Acyl_Trfase/lysoPLipase"/>
</dbReference>
<dbReference type="SMART" id="SM00822">
    <property type="entry name" value="PKS_KR"/>
    <property type="match status" value="1"/>
</dbReference>
<dbReference type="InterPro" id="IPR009081">
    <property type="entry name" value="PP-bd_ACP"/>
</dbReference>
<feature type="active site" description="Proton acceptor; for dehydratase activity" evidence="5">
    <location>
        <position position="882"/>
    </location>
</feature>
<dbReference type="Gene3D" id="3.40.47.10">
    <property type="match status" value="1"/>
</dbReference>
<dbReference type="SUPFAM" id="SSF50129">
    <property type="entry name" value="GroES-like"/>
    <property type="match status" value="1"/>
</dbReference>
<dbReference type="GO" id="GO:1901336">
    <property type="term" value="P:lactone biosynthetic process"/>
    <property type="evidence" value="ECO:0007669"/>
    <property type="project" value="UniProtKB-ARBA"/>
</dbReference>
<keyword evidence="1" id="KW-0596">Phosphopantetheine</keyword>
<feature type="domain" description="Ketosynthase family 3 (KS3)" evidence="7">
    <location>
        <begin position="1"/>
        <end position="357"/>
    </location>
</feature>
<dbReference type="InterPro" id="IPR020806">
    <property type="entry name" value="PKS_PP-bd"/>
</dbReference>
<dbReference type="CDD" id="cd00833">
    <property type="entry name" value="PKS"/>
    <property type="match status" value="1"/>
</dbReference>
<dbReference type="InterPro" id="IPR014030">
    <property type="entry name" value="Ketoacyl_synth_N"/>
</dbReference>
<evidence type="ECO:0000256" key="3">
    <source>
        <dbReference type="ARBA" id="ARBA00022679"/>
    </source>
</evidence>
<dbReference type="Pfam" id="PF23114">
    <property type="entry name" value="NAD-bd_HRPKS_sdrA"/>
    <property type="match status" value="1"/>
</dbReference>
<dbReference type="SMART" id="SM00825">
    <property type="entry name" value="PKS_KS"/>
    <property type="match status" value="1"/>
</dbReference>
<dbReference type="CDD" id="cd05195">
    <property type="entry name" value="enoyl_red"/>
    <property type="match status" value="1"/>
</dbReference>
<dbReference type="InterPro" id="IPR020841">
    <property type="entry name" value="PKS_Beta-ketoAc_synthase_dom"/>
</dbReference>
<dbReference type="InterPro" id="IPR050091">
    <property type="entry name" value="PKS_NRPS_Biosynth_Enz"/>
</dbReference>
<dbReference type="SMART" id="SM00827">
    <property type="entry name" value="PKS_AT"/>
    <property type="match status" value="1"/>
</dbReference>
<dbReference type="Pfam" id="PF21089">
    <property type="entry name" value="PKS_DH_N"/>
    <property type="match status" value="1"/>
</dbReference>
<feature type="domain" description="Carrier" evidence="6">
    <location>
        <begin position="2152"/>
        <end position="2232"/>
    </location>
</feature>
<protein>
    <submittedName>
        <fullName evidence="9">Polyketide synthase</fullName>
    </submittedName>
</protein>
<dbReference type="Pfam" id="PF00550">
    <property type="entry name" value="PP-binding"/>
    <property type="match status" value="1"/>
</dbReference>
<proteinExistence type="predicted"/>
<dbReference type="Pfam" id="PF00109">
    <property type="entry name" value="ketoacyl-synt"/>
    <property type="match status" value="1"/>
</dbReference>
<dbReference type="InterPro" id="IPR042104">
    <property type="entry name" value="PKS_dehydratase_sf"/>
</dbReference>
<dbReference type="InterPro" id="IPR036291">
    <property type="entry name" value="NAD(P)-bd_dom_sf"/>
</dbReference>
<evidence type="ECO:0000256" key="5">
    <source>
        <dbReference type="PROSITE-ProRule" id="PRU01363"/>
    </source>
</evidence>
<dbReference type="SUPFAM" id="SSF51735">
    <property type="entry name" value="NAD(P)-binding Rossmann-fold domains"/>
    <property type="match status" value="2"/>
</dbReference>
<dbReference type="Gene3D" id="3.40.50.720">
    <property type="entry name" value="NAD(P)-binding Rossmann-like Domain"/>
    <property type="match status" value="2"/>
</dbReference>
<organism evidence="9">
    <name type="scientific">Cladonia metacorallifera</name>
    <name type="common">Lichen-forming fungus</name>
    <dbReference type="NCBI Taxonomy" id="195773"/>
    <lineage>
        <taxon>Eukaryota</taxon>
        <taxon>Fungi</taxon>
        <taxon>Dikarya</taxon>
        <taxon>Ascomycota</taxon>
        <taxon>Pezizomycotina</taxon>
        <taxon>Lecanoromycetes</taxon>
        <taxon>OSLEUM clade</taxon>
        <taxon>Lecanoromycetidae</taxon>
        <taxon>Lecanorales</taxon>
        <taxon>Lecanorineae</taxon>
        <taxon>Cladoniaceae</taxon>
        <taxon>Cladonia</taxon>
    </lineage>
</organism>
<dbReference type="InterPro" id="IPR049551">
    <property type="entry name" value="PKS_DH_C"/>
</dbReference>
<dbReference type="InterPro" id="IPR001227">
    <property type="entry name" value="Ac_transferase_dom_sf"/>
</dbReference>
<dbReference type="PROSITE" id="PS50075">
    <property type="entry name" value="CARRIER"/>
    <property type="match status" value="1"/>
</dbReference>
<dbReference type="InterPro" id="IPR057326">
    <property type="entry name" value="KR_dom"/>
</dbReference>
<dbReference type="Pfam" id="PF13602">
    <property type="entry name" value="ADH_zinc_N_2"/>
    <property type="match status" value="1"/>
</dbReference>
<evidence type="ECO:0000313" key="9">
    <source>
        <dbReference type="EMBL" id="QIX11482.1"/>
    </source>
</evidence>
<dbReference type="InterPro" id="IPR032821">
    <property type="entry name" value="PKS_assoc"/>
</dbReference>
<dbReference type="EMBL" id="MN317148">
    <property type="protein sequence ID" value="QIX11482.1"/>
    <property type="molecule type" value="Genomic_DNA"/>
</dbReference>
<dbReference type="InterPro" id="IPR020807">
    <property type="entry name" value="PKS_DH"/>
</dbReference>
<evidence type="ECO:0000259" key="7">
    <source>
        <dbReference type="PROSITE" id="PS52004"/>
    </source>
</evidence>
<keyword evidence="2" id="KW-0597">Phosphoprotein</keyword>
<gene>
    <name evidence="9" type="primary">PKS13</name>
</gene>
<feature type="domain" description="PKS/mFAS DH" evidence="8">
    <location>
        <begin position="850"/>
        <end position="1154"/>
    </location>
</feature>
<dbReference type="InterPro" id="IPR011032">
    <property type="entry name" value="GroES-like_sf"/>
</dbReference>
<dbReference type="InterPro" id="IPR036736">
    <property type="entry name" value="ACP-like_sf"/>
</dbReference>
<dbReference type="FunFam" id="3.40.50.720:FF:000209">
    <property type="entry name" value="Polyketide synthase Pks12"/>
    <property type="match status" value="1"/>
</dbReference>
<dbReference type="SMART" id="SM00829">
    <property type="entry name" value="PKS_ER"/>
    <property type="match status" value="1"/>
</dbReference>
<dbReference type="SUPFAM" id="SSF47336">
    <property type="entry name" value="ACP-like"/>
    <property type="match status" value="1"/>
</dbReference>